<protein>
    <submittedName>
        <fullName evidence="9">Acetyl-CoA carboxylase biotin carboxylase subunit</fullName>
    </submittedName>
</protein>
<evidence type="ECO:0000256" key="1">
    <source>
        <dbReference type="ARBA" id="ARBA00022598"/>
    </source>
</evidence>
<dbReference type="SMART" id="SM00878">
    <property type="entry name" value="Biotin_carb_C"/>
    <property type="match status" value="1"/>
</dbReference>
<evidence type="ECO:0000256" key="6">
    <source>
        <dbReference type="PROSITE-ProRule" id="PRU00409"/>
    </source>
</evidence>
<dbReference type="InterPro" id="IPR050856">
    <property type="entry name" value="Biotin_carboxylase_complex"/>
</dbReference>
<dbReference type="InterPro" id="IPR016185">
    <property type="entry name" value="PreATP-grasp_dom_sf"/>
</dbReference>
<reference evidence="9 10" key="1">
    <citation type="submission" date="2020-05" db="EMBL/GenBank/DDBJ databases">
        <title>Genomic Encyclopedia of Type Strains, Phase IV (KMG-V): Genome sequencing to study the core and pangenomes of soil and plant-associated prokaryotes.</title>
        <authorList>
            <person name="Whitman W."/>
        </authorList>
    </citation>
    <scope>NUCLEOTIDE SEQUENCE [LARGE SCALE GENOMIC DNA]</scope>
    <source>
        <strain evidence="9 10">9A</strain>
    </source>
</reference>
<evidence type="ECO:0000313" key="9">
    <source>
        <dbReference type="EMBL" id="NRT19621.1"/>
    </source>
</evidence>
<feature type="domain" description="Biotin carboxylation" evidence="8">
    <location>
        <begin position="3"/>
        <end position="448"/>
    </location>
</feature>
<dbReference type="PROSITE" id="PS50979">
    <property type="entry name" value="BC"/>
    <property type="match status" value="1"/>
</dbReference>
<evidence type="ECO:0000256" key="3">
    <source>
        <dbReference type="ARBA" id="ARBA00022840"/>
    </source>
</evidence>
<dbReference type="SUPFAM" id="SSF52440">
    <property type="entry name" value="PreATP-grasp domain"/>
    <property type="match status" value="1"/>
</dbReference>
<keyword evidence="4" id="KW-0460">Magnesium</keyword>
<evidence type="ECO:0000256" key="4">
    <source>
        <dbReference type="ARBA" id="ARBA00022842"/>
    </source>
</evidence>
<dbReference type="PROSITE" id="PS00866">
    <property type="entry name" value="CPSASE_1"/>
    <property type="match status" value="1"/>
</dbReference>
<dbReference type="Gene3D" id="3.30.470.20">
    <property type="entry name" value="ATP-grasp fold, B domain"/>
    <property type="match status" value="1"/>
</dbReference>
<sequence>MKKITKLLVANRGEIALRVLRSAKEMGLRTVAIYSEADRHALHVRYADEAVCVGPPPSKDSYLRGDKIIEICKDLGVDAIHPGYGFLSENAGFARAVRAAGLLFVGPSPEAMELMGSKLAAKAAVADFDIPLVPGTEEAITDVPAAQAIAAQVGFPILIKASAGGGGKGMRIVNSADEFVEQMQLAVSEATSAFGDGSVFIEKYIGSPRHIEIQVLGDEHGHIVHLFERECSIQRRHQKVIEEAPSSVLTPALRAEMGRAAVDVARACNYTGAGTVEFLLDENHKFYFLEMNTRLQVEHPVTEQITGLDLVKEQIRIAEGQPLPFRQEDLTIQGHALELRVYAEDPQNNFLPDIGTLTTYVRPQGPGVRVDDGFEQGMDIPIYYDPMIAKLVTFGADRAEAIARMLRAIEEYQITGIETTLAFGAYVLRHPAFVSGQFDTNFIRDHFPPGALAPPAPDEATAQVAAALVAMLMETKQPQTPAAADAAGAPAASGWRRNRLGVR</sequence>
<dbReference type="InterPro" id="IPR011761">
    <property type="entry name" value="ATP-grasp"/>
</dbReference>
<dbReference type="RefSeq" id="WP_173810336.1">
    <property type="nucleotide sequence ID" value="NZ_JABSNP010000010.1"/>
</dbReference>
<dbReference type="NCBIfam" id="TIGR00514">
    <property type="entry name" value="accC"/>
    <property type="match status" value="1"/>
</dbReference>
<evidence type="ECO:0000256" key="5">
    <source>
        <dbReference type="ARBA" id="ARBA00023267"/>
    </source>
</evidence>
<dbReference type="PROSITE" id="PS50975">
    <property type="entry name" value="ATP_GRASP"/>
    <property type="match status" value="1"/>
</dbReference>
<dbReference type="Pfam" id="PF02786">
    <property type="entry name" value="CPSase_L_D2"/>
    <property type="match status" value="1"/>
</dbReference>
<keyword evidence="1" id="KW-0436">Ligase</keyword>
<dbReference type="Pfam" id="PF00289">
    <property type="entry name" value="Biotin_carb_N"/>
    <property type="match status" value="1"/>
</dbReference>
<evidence type="ECO:0000259" key="7">
    <source>
        <dbReference type="PROSITE" id="PS50975"/>
    </source>
</evidence>
<dbReference type="InterPro" id="IPR011764">
    <property type="entry name" value="Biotin_carboxylation_dom"/>
</dbReference>
<accession>A0ABX2FR11</accession>
<evidence type="ECO:0000259" key="8">
    <source>
        <dbReference type="PROSITE" id="PS50979"/>
    </source>
</evidence>
<organism evidence="9 10">
    <name type="scientific">Hymenobacter caeli</name>
    <dbReference type="NCBI Taxonomy" id="2735894"/>
    <lineage>
        <taxon>Bacteria</taxon>
        <taxon>Pseudomonadati</taxon>
        <taxon>Bacteroidota</taxon>
        <taxon>Cytophagia</taxon>
        <taxon>Cytophagales</taxon>
        <taxon>Hymenobacteraceae</taxon>
        <taxon>Hymenobacter</taxon>
    </lineage>
</organism>
<evidence type="ECO:0000313" key="10">
    <source>
        <dbReference type="Proteomes" id="UP000779507"/>
    </source>
</evidence>
<dbReference type="PROSITE" id="PS00867">
    <property type="entry name" value="CPSASE_2"/>
    <property type="match status" value="1"/>
</dbReference>
<dbReference type="Pfam" id="PF02785">
    <property type="entry name" value="Biotin_carb_C"/>
    <property type="match status" value="1"/>
</dbReference>
<comment type="caution">
    <text evidence="9">The sequence shown here is derived from an EMBL/GenBank/DDBJ whole genome shotgun (WGS) entry which is preliminary data.</text>
</comment>
<feature type="domain" description="ATP-grasp" evidence="7">
    <location>
        <begin position="122"/>
        <end position="319"/>
    </location>
</feature>
<dbReference type="PANTHER" id="PTHR18866">
    <property type="entry name" value="CARBOXYLASE:PYRUVATE/ACETYL-COA/PROPIONYL-COA CARBOXYLASE"/>
    <property type="match status" value="1"/>
</dbReference>
<keyword evidence="5" id="KW-0092">Biotin</keyword>
<name>A0ABX2FR11_9BACT</name>
<keyword evidence="3 6" id="KW-0067">ATP-binding</keyword>
<dbReference type="Proteomes" id="UP000779507">
    <property type="component" value="Unassembled WGS sequence"/>
</dbReference>
<dbReference type="InterPro" id="IPR005482">
    <property type="entry name" value="Biotin_COase_C"/>
</dbReference>
<dbReference type="EMBL" id="JABSNP010000010">
    <property type="protein sequence ID" value="NRT19621.1"/>
    <property type="molecule type" value="Genomic_DNA"/>
</dbReference>
<dbReference type="NCBIfam" id="NF006367">
    <property type="entry name" value="PRK08591.1"/>
    <property type="match status" value="1"/>
</dbReference>
<keyword evidence="10" id="KW-1185">Reference proteome</keyword>
<dbReference type="InterPro" id="IPR005479">
    <property type="entry name" value="CPAse_ATP-bd"/>
</dbReference>
<dbReference type="InterPro" id="IPR004549">
    <property type="entry name" value="Acetyl_CoA_COase_biotin_COase"/>
</dbReference>
<keyword evidence="2 6" id="KW-0547">Nucleotide-binding</keyword>
<dbReference type="InterPro" id="IPR011054">
    <property type="entry name" value="Rudment_hybrid_motif"/>
</dbReference>
<dbReference type="SUPFAM" id="SSF56059">
    <property type="entry name" value="Glutathione synthetase ATP-binding domain-like"/>
    <property type="match status" value="1"/>
</dbReference>
<proteinExistence type="predicted"/>
<dbReference type="PANTHER" id="PTHR18866:SF33">
    <property type="entry name" value="METHYLCROTONOYL-COA CARBOXYLASE SUBUNIT ALPHA, MITOCHONDRIAL-RELATED"/>
    <property type="match status" value="1"/>
</dbReference>
<evidence type="ECO:0000256" key="2">
    <source>
        <dbReference type="ARBA" id="ARBA00022741"/>
    </source>
</evidence>
<dbReference type="SUPFAM" id="SSF51246">
    <property type="entry name" value="Rudiment single hybrid motif"/>
    <property type="match status" value="1"/>
</dbReference>
<dbReference type="InterPro" id="IPR005481">
    <property type="entry name" value="BC-like_N"/>
</dbReference>
<gene>
    <name evidence="9" type="ORF">HNP98_002453</name>
</gene>